<dbReference type="GO" id="GO:0008061">
    <property type="term" value="F:chitin binding"/>
    <property type="evidence" value="ECO:0007669"/>
    <property type="project" value="InterPro"/>
</dbReference>
<dbReference type="InterPro" id="IPR001223">
    <property type="entry name" value="Glyco_hydro18_cat"/>
</dbReference>
<dbReference type="Gene3D" id="3.10.50.10">
    <property type="match status" value="1"/>
</dbReference>
<dbReference type="Gene3D" id="3.20.20.80">
    <property type="entry name" value="Glycosidases"/>
    <property type="match status" value="1"/>
</dbReference>
<evidence type="ECO:0000259" key="2">
    <source>
        <dbReference type="PROSITE" id="PS51910"/>
    </source>
</evidence>
<evidence type="ECO:0000313" key="4">
    <source>
        <dbReference type="Proteomes" id="UP000246635"/>
    </source>
</evidence>
<comment type="caution">
    <text evidence="3">The sequence shown here is derived from an EMBL/GenBank/DDBJ whole genome shotgun (WGS) entry which is preliminary data.</text>
</comment>
<accession>A0A2V2YMP5</accession>
<dbReference type="GO" id="GO:0005975">
    <property type="term" value="P:carbohydrate metabolic process"/>
    <property type="evidence" value="ECO:0007669"/>
    <property type="project" value="InterPro"/>
</dbReference>
<dbReference type="Pfam" id="PF00704">
    <property type="entry name" value="Glyco_hydro_18"/>
    <property type="match status" value="1"/>
</dbReference>
<dbReference type="PANTHER" id="PTHR46066">
    <property type="entry name" value="CHITINASE DOMAIN-CONTAINING PROTEIN 1 FAMILY MEMBER"/>
    <property type="match status" value="1"/>
</dbReference>
<evidence type="ECO:0000313" key="3">
    <source>
        <dbReference type="EMBL" id="PWV95601.1"/>
    </source>
</evidence>
<feature type="domain" description="GH18" evidence="2">
    <location>
        <begin position="258"/>
        <end position="572"/>
    </location>
</feature>
<dbReference type="InterPro" id="IPR011583">
    <property type="entry name" value="Chitinase_II/V-like_cat"/>
</dbReference>
<dbReference type="PROSITE" id="PS51910">
    <property type="entry name" value="GH18_2"/>
    <property type="match status" value="1"/>
</dbReference>
<dbReference type="Pfam" id="PF07833">
    <property type="entry name" value="Cu_amine_oxidN1"/>
    <property type="match status" value="1"/>
</dbReference>
<dbReference type="EMBL" id="QGTQ01000026">
    <property type="protein sequence ID" value="PWV95601.1"/>
    <property type="molecule type" value="Genomic_DNA"/>
</dbReference>
<keyword evidence="4" id="KW-1185">Reference proteome</keyword>
<dbReference type="Proteomes" id="UP000246635">
    <property type="component" value="Unassembled WGS sequence"/>
</dbReference>
<dbReference type="InterPro" id="IPR017853">
    <property type="entry name" value="GH"/>
</dbReference>
<dbReference type="InterPro" id="IPR029070">
    <property type="entry name" value="Chitinase_insertion_sf"/>
</dbReference>
<gene>
    <name evidence="3" type="ORF">DFQ01_12672</name>
</gene>
<evidence type="ECO:0000256" key="1">
    <source>
        <dbReference type="SAM" id="Phobius"/>
    </source>
</evidence>
<protein>
    <submittedName>
        <fullName evidence="3">SH3 domain-containing protein</fullName>
    </submittedName>
</protein>
<dbReference type="InterPro" id="IPR036582">
    <property type="entry name" value="Mao_N_sf"/>
</dbReference>
<dbReference type="SUPFAM" id="SSF51445">
    <property type="entry name" value="(Trans)glycosidases"/>
    <property type="match status" value="1"/>
</dbReference>
<dbReference type="SMART" id="SM00636">
    <property type="entry name" value="Glyco_18"/>
    <property type="match status" value="1"/>
</dbReference>
<proteinExistence type="predicted"/>
<feature type="transmembrane region" description="Helical" evidence="1">
    <location>
        <begin position="21"/>
        <end position="40"/>
    </location>
</feature>
<keyword evidence="1" id="KW-1133">Transmembrane helix</keyword>
<reference evidence="3 4" key="1">
    <citation type="submission" date="2018-05" db="EMBL/GenBank/DDBJ databases">
        <title>Genomic Encyclopedia of Type Strains, Phase III (KMG-III): the genomes of soil and plant-associated and newly described type strains.</title>
        <authorList>
            <person name="Whitman W."/>
        </authorList>
    </citation>
    <scope>NUCLEOTIDE SEQUENCE [LARGE SCALE GENOMIC DNA]</scope>
    <source>
        <strain evidence="3 4">CECT 5696</strain>
    </source>
</reference>
<dbReference type="RefSeq" id="WP_174812824.1">
    <property type="nucleotide sequence ID" value="NZ_CP054613.1"/>
</dbReference>
<dbReference type="InterPro" id="IPR012854">
    <property type="entry name" value="Cu_amine_oxidase-like_N"/>
</dbReference>
<sequence length="572" mass="63540">METIRLRVNSRRRRRRGFTAIIVLVLIGLALGIWIGWMQFAPNKTQVKPDYGDAYALFYEGVRLEQNAIMDGDELKLPLSALEEVFDDNLIRYEEASGSIIMTTADHVLRMKTDELTATLNSKEYELHVAAEKKGDDVYLPAAPLTQLYGLQAEYQSASGTVTLMQAGDEIQRAKPANSTSGVVIRTEPSIKAPIVELVTGDGLIKQWQQENDKWAVVQGPNGAVGYAKLSQLQAADSLTVPTPERPEPFEAPALAGGKLNMTWEAVYDNPTNTAKIGDMPGVSVVSPTWFELQNGQGDIRSKADAKYVAWAHNRGMQVWALFSNGFEQERTTEALATVETRFKMIQQILAFAQLYDLQGINVDFENVNVSDKDNLVQFIRELTPLLHEQGLVVSIDVTPKSTSPTWSMFLDRVALGKTVDYMMLMAYDEHWASSPTAGSVASLPWTEQSITRILNEDKVPAQKLVLAMPLYTRLWTEADGKVSSKAIGMDKVASIIEEQKLTPTLDEATGQNYVEYTEGDARQRIWIEDEVSLQARVALAHKYGLAGVATWQRAFQGGTVWTTIENALKNQ</sequence>
<organism evidence="3 4">
    <name type="scientific">Paenibacillus cellulosilyticus</name>
    <dbReference type="NCBI Taxonomy" id="375489"/>
    <lineage>
        <taxon>Bacteria</taxon>
        <taxon>Bacillati</taxon>
        <taxon>Bacillota</taxon>
        <taxon>Bacilli</taxon>
        <taxon>Bacillales</taxon>
        <taxon>Paenibacillaceae</taxon>
        <taxon>Paenibacillus</taxon>
    </lineage>
</organism>
<keyword evidence="1" id="KW-0812">Transmembrane</keyword>
<keyword evidence="1" id="KW-0472">Membrane</keyword>
<dbReference type="AlphaFoldDB" id="A0A2V2YMP5"/>
<dbReference type="SUPFAM" id="SSF55383">
    <property type="entry name" value="Copper amine oxidase, domain N"/>
    <property type="match status" value="1"/>
</dbReference>
<dbReference type="PANTHER" id="PTHR46066:SF2">
    <property type="entry name" value="CHITINASE DOMAIN-CONTAINING PROTEIN 1"/>
    <property type="match status" value="1"/>
</dbReference>
<name>A0A2V2YMP5_9BACL</name>